<organism evidence="1">
    <name type="scientific">Aspergillus arachidicola</name>
    <dbReference type="NCBI Taxonomy" id="656916"/>
    <lineage>
        <taxon>Eukaryota</taxon>
        <taxon>Fungi</taxon>
        <taxon>Dikarya</taxon>
        <taxon>Ascomycota</taxon>
        <taxon>Pezizomycotina</taxon>
        <taxon>Eurotiomycetes</taxon>
        <taxon>Eurotiomycetidae</taxon>
        <taxon>Eurotiales</taxon>
        <taxon>Aspergillaceae</taxon>
        <taxon>Aspergillus</taxon>
        <taxon>Aspergillus subgen. Circumdati</taxon>
    </lineage>
</organism>
<sequence>MLEAQHSWRLWVAHILFQRCFCNPSSFRLLSTLFVLLSSWSSLLISHLCRQYMLVVLFPSDHICLCFFPPCQIYATRS</sequence>
<dbReference type="AlphaFoldDB" id="A0A5N6Y4V1"/>
<protein>
    <submittedName>
        <fullName evidence="1">Uncharacterized protein</fullName>
    </submittedName>
</protein>
<dbReference type="Proteomes" id="UP000325558">
    <property type="component" value="Unassembled WGS sequence"/>
</dbReference>
<dbReference type="EMBL" id="ML737164">
    <property type="protein sequence ID" value="KAE8338740.1"/>
    <property type="molecule type" value="Genomic_DNA"/>
</dbReference>
<proteinExistence type="predicted"/>
<evidence type="ECO:0000313" key="1">
    <source>
        <dbReference type="EMBL" id="KAE8338740.1"/>
    </source>
</evidence>
<accession>A0A5N6Y4V1</accession>
<gene>
    <name evidence="1" type="ORF">BDV24DRAFT_137578</name>
</gene>
<name>A0A5N6Y4V1_9EURO</name>
<reference evidence="1" key="1">
    <citation type="submission" date="2019-04" db="EMBL/GenBank/DDBJ databases">
        <title>Friends and foes A comparative genomics study of 23 Aspergillus species from section Flavi.</title>
        <authorList>
            <consortium name="DOE Joint Genome Institute"/>
            <person name="Kjaerbolling I."/>
            <person name="Vesth T."/>
            <person name="Frisvad J.C."/>
            <person name="Nybo J.L."/>
            <person name="Theobald S."/>
            <person name="Kildgaard S."/>
            <person name="Isbrandt T."/>
            <person name="Kuo A."/>
            <person name="Sato A."/>
            <person name="Lyhne E.K."/>
            <person name="Kogle M.E."/>
            <person name="Wiebenga A."/>
            <person name="Kun R.S."/>
            <person name="Lubbers R.J."/>
            <person name="Makela M.R."/>
            <person name="Barry K."/>
            <person name="Chovatia M."/>
            <person name="Clum A."/>
            <person name="Daum C."/>
            <person name="Haridas S."/>
            <person name="He G."/>
            <person name="LaButti K."/>
            <person name="Lipzen A."/>
            <person name="Mondo S."/>
            <person name="Riley R."/>
            <person name="Salamov A."/>
            <person name="Simmons B.A."/>
            <person name="Magnuson J.K."/>
            <person name="Henrissat B."/>
            <person name="Mortensen U.H."/>
            <person name="Larsen T.O."/>
            <person name="Devries R.P."/>
            <person name="Grigoriev I.V."/>
            <person name="Machida M."/>
            <person name="Baker S.E."/>
            <person name="Andersen M.R."/>
        </authorList>
    </citation>
    <scope>NUCLEOTIDE SEQUENCE</scope>
    <source>
        <strain evidence="1">CBS 117612</strain>
    </source>
</reference>